<protein>
    <recommendedName>
        <fullName evidence="15">Chitin-binding type-4 domain-containing protein</fullName>
    </recommendedName>
</protein>
<evidence type="ECO:0000256" key="4">
    <source>
        <dbReference type="ARBA" id="ARBA00022723"/>
    </source>
</evidence>
<keyword evidence="6" id="KW-0560">Oxidoreductase</keyword>
<dbReference type="GO" id="GO:0004497">
    <property type="term" value="F:monooxygenase activity"/>
    <property type="evidence" value="ECO:0007669"/>
    <property type="project" value="UniProtKB-KW"/>
</dbReference>
<evidence type="ECO:0000313" key="14">
    <source>
        <dbReference type="Proteomes" id="UP000053201"/>
    </source>
</evidence>
<dbReference type="AlphaFoldDB" id="A0A0L0HLY4"/>
<evidence type="ECO:0000256" key="1">
    <source>
        <dbReference type="ARBA" id="ARBA00001973"/>
    </source>
</evidence>
<dbReference type="PANTHER" id="PTHR36182">
    <property type="entry name" value="PROTEIN, PUTATIVE (AFU_ORTHOLOGUE AFUA_6G10930)-RELATED"/>
    <property type="match status" value="1"/>
</dbReference>
<dbReference type="Gene3D" id="2.70.50.70">
    <property type="match status" value="1"/>
</dbReference>
<accession>A0A0L0HLY4</accession>
<keyword evidence="5 12" id="KW-0732">Signal</keyword>
<comment type="similarity">
    <text evidence="11">Belongs to the polysaccharide monooxygenase AA14 family.</text>
</comment>
<dbReference type="InParanoid" id="A0A0L0HLY4"/>
<dbReference type="GO" id="GO:0005576">
    <property type="term" value="C:extracellular region"/>
    <property type="evidence" value="ECO:0007669"/>
    <property type="project" value="UniProtKB-SubCell"/>
</dbReference>
<keyword evidence="9" id="KW-1015">Disulfide bond</keyword>
<keyword evidence="4" id="KW-0479">Metal-binding</keyword>
<evidence type="ECO:0000256" key="3">
    <source>
        <dbReference type="ARBA" id="ARBA00022525"/>
    </source>
</evidence>
<keyword evidence="3" id="KW-0964">Secreted</keyword>
<dbReference type="PANTHER" id="PTHR36182:SF1">
    <property type="entry name" value="PROTEIN, PUTATIVE (AFU_ORTHOLOGUE AFUA_6G10930)-RELATED"/>
    <property type="match status" value="1"/>
</dbReference>
<evidence type="ECO:0000256" key="12">
    <source>
        <dbReference type="SAM" id="SignalP"/>
    </source>
</evidence>
<dbReference type="STRING" id="645134.A0A0L0HLY4"/>
<dbReference type="InterPro" id="IPR054497">
    <property type="entry name" value="LPMO_AA14"/>
</dbReference>
<reference evidence="13 14" key="1">
    <citation type="submission" date="2009-08" db="EMBL/GenBank/DDBJ databases">
        <title>The Genome Sequence of Spizellomyces punctatus strain DAOM BR117.</title>
        <authorList>
            <consortium name="The Broad Institute Genome Sequencing Platform"/>
            <person name="Russ C."/>
            <person name="Cuomo C."/>
            <person name="Shea T."/>
            <person name="Young S.K."/>
            <person name="Zeng Q."/>
            <person name="Koehrsen M."/>
            <person name="Haas B."/>
            <person name="Borodovsky M."/>
            <person name="Guigo R."/>
            <person name="Alvarado L."/>
            <person name="Berlin A."/>
            <person name="Bochicchio J."/>
            <person name="Borenstein D."/>
            <person name="Chapman S."/>
            <person name="Chen Z."/>
            <person name="Engels R."/>
            <person name="Freedman E."/>
            <person name="Gellesch M."/>
            <person name="Goldberg J."/>
            <person name="Griggs A."/>
            <person name="Gujja S."/>
            <person name="Heiman D."/>
            <person name="Hepburn T."/>
            <person name="Howarth C."/>
            <person name="Jen D."/>
            <person name="Larson L."/>
            <person name="Lewis B."/>
            <person name="Mehta T."/>
            <person name="Park D."/>
            <person name="Pearson M."/>
            <person name="Roberts A."/>
            <person name="Saif S."/>
            <person name="Shenoy N."/>
            <person name="Sisk P."/>
            <person name="Stolte C."/>
            <person name="Sykes S."/>
            <person name="Thomson T."/>
            <person name="Walk T."/>
            <person name="White J."/>
            <person name="Yandava C."/>
            <person name="Burger G."/>
            <person name="Gray M.W."/>
            <person name="Holland P.W.H."/>
            <person name="King N."/>
            <person name="Lang F.B.F."/>
            <person name="Roger A.J."/>
            <person name="Ruiz-Trillo I."/>
            <person name="Lander E."/>
            <person name="Nusbaum C."/>
        </authorList>
    </citation>
    <scope>NUCLEOTIDE SEQUENCE [LARGE SCALE GENOMIC DNA]</scope>
    <source>
        <strain evidence="13 14">DAOM BR117</strain>
    </source>
</reference>
<name>A0A0L0HLY4_SPIPD</name>
<organism evidence="13 14">
    <name type="scientific">Spizellomyces punctatus (strain DAOM BR117)</name>
    <dbReference type="NCBI Taxonomy" id="645134"/>
    <lineage>
        <taxon>Eukaryota</taxon>
        <taxon>Fungi</taxon>
        <taxon>Fungi incertae sedis</taxon>
        <taxon>Chytridiomycota</taxon>
        <taxon>Chytridiomycota incertae sedis</taxon>
        <taxon>Chytridiomycetes</taxon>
        <taxon>Spizellomycetales</taxon>
        <taxon>Spizellomycetaceae</taxon>
        <taxon>Spizellomyces</taxon>
    </lineage>
</organism>
<gene>
    <name evidence="13" type="ORF">SPPG_02601</name>
</gene>
<feature type="signal peptide" evidence="12">
    <location>
        <begin position="1"/>
        <end position="21"/>
    </location>
</feature>
<dbReference type="GeneID" id="27686175"/>
<dbReference type="GO" id="GO:0046872">
    <property type="term" value="F:metal ion binding"/>
    <property type="evidence" value="ECO:0007669"/>
    <property type="project" value="UniProtKB-KW"/>
</dbReference>
<dbReference type="EMBL" id="KQ257453">
    <property type="protein sequence ID" value="KND02102.1"/>
    <property type="molecule type" value="Genomic_DNA"/>
</dbReference>
<evidence type="ECO:0000256" key="2">
    <source>
        <dbReference type="ARBA" id="ARBA00004613"/>
    </source>
</evidence>
<evidence type="ECO:0000256" key="7">
    <source>
        <dbReference type="ARBA" id="ARBA00023008"/>
    </source>
</evidence>
<dbReference type="VEuPathDB" id="FungiDB:SPPG_02601"/>
<dbReference type="OMA" id="MEMTEPP"/>
<keyword evidence="8" id="KW-0503">Monooxygenase</keyword>
<dbReference type="Pfam" id="PF22810">
    <property type="entry name" value="LPMO_AA14"/>
    <property type="match status" value="1"/>
</dbReference>
<evidence type="ECO:0008006" key="15">
    <source>
        <dbReference type="Google" id="ProtNLM"/>
    </source>
</evidence>
<keyword evidence="14" id="KW-1185">Reference proteome</keyword>
<evidence type="ECO:0000256" key="11">
    <source>
        <dbReference type="ARBA" id="ARBA00046340"/>
    </source>
</evidence>
<proteinExistence type="inferred from homology"/>
<evidence type="ECO:0000256" key="5">
    <source>
        <dbReference type="ARBA" id="ARBA00022729"/>
    </source>
</evidence>
<dbReference type="RefSeq" id="XP_016610141.1">
    <property type="nucleotide sequence ID" value="XM_016750882.1"/>
</dbReference>
<dbReference type="OrthoDB" id="2019572at2759"/>
<evidence type="ECO:0000256" key="6">
    <source>
        <dbReference type="ARBA" id="ARBA00023002"/>
    </source>
</evidence>
<evidence type="ECO:0000256" key="9">
    <source>
        <dbReference type="ARBA" id="ARBA00023157"/>
    </source>
</evidence>
<evidence type="ECO:0000256" key="8">
    <source>
        <dbReference type="ARBA" id="ARBA00023033"/>
    </source>
</evidence>
<evidence type="ECO:0000313" key="13">
    <source>
        <dbReference type="EMBL" id="KND02102.1"/>
    </source>
</evidence>
<sequence length="293" mass="30777">MSSKIAIFGALLACHAAVTSAHLMISNPAVWGGRSDELENPLQPGNENWFCHGQSRESAKGQVEVKAGGSVTFPVLCAAASNNPGDAANICGNDPNSWHNGGGCALSIAYKKDGVKPDDFVMFSSNHDCPTRNFGSIDFKVPANLPACDDCVCSWTWIPQTAADEMYMNCFNCKVLSDTNGTVTSGTYLKDHYFAVPGYESKGGARPLYKNVLPNGELKIQVATPPASANFQSNTTTTVATVKPSSTSAAVATGQATFTPAPTPEIKSAGLVSFSPVAWGLLPVVAISSLLFF</sequence>
<comment type="cofactor">
    <cofactor evidence="1">
        <name>Cu(2+)</name>
        <dbReference type="ChEBI" id="CHEBI:29036"/>
    </cofactor>
</comment>
<comment type="subcellular location">
    <subcellularLocation>
        <location evidence="2">Secreted</location>
    </subcellularLocation>
</comment>
<keyword evidence="7" id="KW-0186">Copper</keyword>
<feature type="chain" id="PRO_5005540054" description="Chitin-binding type-4 domain-containing protein" evidence="12">
    <location>
        <begin position="22"/>
        <end position="293"/>
    </location>
</feature>
<keyword evidence="10" id="KW-0325">Glycoprotein</keyword>
<evidence type="ECO:0000256" key="10">
    <source>
        <dbReference type="ARBA" id="ARBA00023180"/>
    </source>
</evidence>
<dbReference type="Proteomes" id="UP000053201">
    <property type="component" value="Unassembled WGS sequence"/>
</dbReference>